<evidence type="ECO:0008006" key="3">
    <source>
        <dbReference type="Google" id="ProtNLM"/>
    </source>
</evidence>
<dbReference type="Gene3D" id="1.10.30.50">
    <property type="match status" value="1"/>
</dbReference>
<gene>
    <name evidence="1" type="ORF">I601_2940</name>
</gene>
<dbReference type="PATRIC" id="fig|1300347.3.peg.2941"/>
<organism evidence="1 2">
    <name type="scientific">Nocardioides dokdonensis FR1436</name>
    <dbReference type="NCBI Taxonomy" id="1300347"/>
    <lineage>
        <taxon>Bacteria</taxon>
        <taxon>Bacillati</taxon>
        <taxon>Actinomycetota</taxon>
        <taxon>Actinomycetes</taxon>
        <taxon>Propionibacteriales</taxon>
        <taxon>Nocardioidaceae</taxon>
        <taxon>Nocardioides</taxon>
    </lineage>
</organism>
<dbReference type="CDD" id="cd00085">
    <property type="entry name" value="HNHc"/>
    <property type="match status" value="1"/>
</dbReference>
<name>A0A1A9GPI6_9ACTN</name>
<evidence type="ECO:0000313" key="1">
    <source>
        <dbReference type="EMBL" id="ANH39355.1"/>
    </source>
</evidence>
<dbReference type="RefSeq" id="WP_068111162.1">
    <property type="nucleotide sequence ID" value="NZ_CP015079.1"/>
</dbReference>
<reference evidence="1 2" key="1">
    <citation type="submission" date="2016-03" db="EMBL/GenBank/DDBJ databases">
        <title>Complete genome sequence of a soil Actinobacterium, Nocardioides dokdonensis FR1436.</title>
        <authorList>
            <person name="Kwon S.-K."/>
            <person name="Kim K."/>
            <person name="Kim J.F."/>
        </authorList>
    </citation>
    <scope>NUCLEOTIDE SEQUENCE [LARGE SCALE GENOMIC DNA]</scope>
    <source>
        <strain evidence="1 2">FR1436</strain>
    </source>
</reference>
<keyword evidence="2" id="KW-1185">Reference proteome</keyword>
<accession>A0A1A9GPI6</accession>
<dbReference type="STRING" id="1300347.I601_2940"/>
<protein>
    <recommendedName>
        <fullName evidence="3">HNH nuclease domain-containing protein</fullName>
    </recommendedName>
</protein>
<dbReference type="AlphaFoldDB" id="A0A1A9GPI6"/>
<sequence length="437" mass="47976">MIETDSHGQPLEVDDLEGDWLLDFAHEAEAESRKAERRRMRVVLRWCETHVAVDDDHRLSWGEQERVWDCDAWIGGEGVPAVAEFAAEPLAAAMRMSPAATTALMADALELRHRLPQIHARVERLESTLWRARRVAKATQSLSPEAAAHVDATLAPVVDSVGATRIDRAVAEAVALFEPETLEEAEESQTKSWGVSLQHHRPDTSVSGQWGGTSWLSITGDTPTLQRLHDLILDTTQPATGPEAEPDLGLGVRQIRALAAVLDGLGVPRPRVRLNIDISAEDLTDHDSADTAGGVGTVQGLGPATLAKIRDWLAGAQVSVLPVLDMARTDSVDAHDPPRWMHELVTRRDTHCVFPFCDVPASRCDLDHIEPYVHPDDGGPPGQTHPGNLAPACRHHHRAKTIDAWSYERTEHGDYLWTSPTGQVYAVTRHGTLELRS</sequence>
<dbReference type="OrthoDB" id="3778721at2"/>
<dbReference type="Proteomes" id="UP000077868">
    <property type="component" value="Chromosome"/>
</dbReference>
<dbReference type="KEGG" id="ndk:I601_2940"/>
<evidence type="ECO:0000313" key="2">
    <source>
        <dbReference type="Proteomes" id="UP000077868"/>
    </source>
</evidence>
<dbReference type="EMBL" id="CP015079">
    <property type="protein sequence ID" value="ANH39355.1"/>
    <property type="molecule type" value="Genomic_DNA"/>
</dbReference>
<proteinExistence type="predicted"/>
<dbReference type="InterPro" id="IPR003615">
    <property type="entry name" value="HNH_nuc"/>
</dbReference>